<feature type="compositionally biased region" description="Basic and acidic residues" evidence="2">
    <location>
        <begin position="848"/>
        <end position="860"/>
    </location>
</feature>
<feature type="compositionally biased region" description="Polar residues" evidence="2">
    <location>
        <begin position="3115"/>
        <end position="3126"/>
    </location>
</feature>
<feature type="compositionally biased region" description="Basic and acidic residues" evidence="2">
    <location>
        <begin position="1349"/>
        <end position="1360"/>
    </location>
</feature>
<name>A0A653DGP5_CALMS</name>
<feature type="compositionally biased region" description="Basic and acidic residues" evidence="2">
    <location>
        <begin position="2787"/>
        <end position="2802"/>
    </location>
</feature>
<feature type="compositionally biased region" description="Basic and acidic residues" evidence="2">
    <location>
        <begin position="4678"/>
        <end position="4706"/>
    </location>
</feature>
<feature type="compositionally biased region" description="Basic and acidic residues" evidence="2">
    <location>
        <begin position="1295"/>
        <end position="1311"/>
    </location>
</feature>
<feature type="region of interest" description="Disordered" evidence="2">
    <location>
        <begin position="315"/>
        <end position="389"/>
    </location>
</feature>
<feature type="compositionally biased region" description="Polar residues" evidence="2">
    <location>
        <begin position="1312"/>
        <end position="1321"/>
    </location>
</feature>
<feature type="compositionally biased region" description="Pro residues" evidence="2">
    <location>
        <begin position="1338"/>
        <end position="1347"/>
    </location>
</feature>
<accession>A0A653DGP5</accession>
<feature type="compositionally biased region" description="Basic and acidic residues" evidence="2">
    <location>
        <begin position="1986"/>
        <end position="2016"/>
    </location>
</feature>
<keyword evidence="1" id="KW-0175">Coiled coil</keyword>
<feature type="compositionally biased region" description="Basic and acidic residues" evidence="2">
    <location>
        <begin position="1808"/>
        <end position="1822"/>
    </location>
</feature>
<feature type="region of interest" description="Disordered" evidence="2">
    <location>
        <begin position="1963"/>
        <end position="2111"/>
    </location>
</feature>
<feature type="region of interest" description="Disordered" evidence="2">
    <location>
        <begin position="1293"/>
        <end position="1376"/>
    </location>
</feature>
<feature type="region of interest" description="Disordered" evidence="2">
    <location>
        <begin position="1228"/>
        <end position="1259"/>
    </location>
</feature>
<feature type="region of interest" description="Disordered" evidence="2">
    <location>
        <begin position="834"/>
        <end position="862"/>
    </location>
</feature>
<feature type="compositionally biased region" description="Polar residues" evidence="2">
    <location>
        <begin position="2803"/>
        <end position="2824"/>
    </location>
</feature>
<proteinExistence type="predicted"/>
<feature type="compositionally biased region" description="Polar residues" evidence="2">
    <location>
        <begin position="879"/>
        <end position="888"/>
    </location>
</feature>
<feature type="compositionally biased region" description="Basic and acidic residues" evidence="2">
    <location>
        <begin position="4560"/>
        <end position="4576"/>
    </location>
</feature>
<feature type="region of interest" description="Disordered" evidence="2">
    <location>
        <begin position="4927"/>
        <end position="4992"/>
    </location>
</feature>
<sequence length="5105" mass="583441">NCLVSIHQSTVFVIVKVHHVFFTSSKLKSTSKSNMYKLICRSFNKSDKSLTKFTDIYKKVSRNQHPYRHASKACDGEDKDKPGRLTKRRSGTSFAGRARITFKTLLFPKRSGGQISKLSTKSFYSQKSKDGPPKKVFKDKSAYCLYRNAMEQCEKIRKHSPTPGNSVNWNVKLATPEFIEQERKASRKTYKQKAEQKMEQETARPVEPKIITEKYVIQKKVKKGFPATTVKIGNKSKIVYPTKKLQYTLNQQSKTMKETTLEAVEKCKRERKSKARYTIENHHHTVEFIPQKVEASEQELNSAVFYKKYYGKGGGNSGESGSQASRGGRSGNARTVTDDGGHTVAGFADPKIGAPSSVDKEERPWVYGEHGSTGEKRAIPNKPHSTSQMTLSKEELLLIQKHPKMGKATKYGKMDINKKYNILLKMNQHKKKLAYHVVKPSEKKDTLNEEEKQLDDVAEKPANETEDPADSTPDPILSHPALTQSEPKLDMDPLKYRRTVIVNKEKSYDIDDICLKSNEKSAHQICANHMTETKPRQPIMLKENQKMYEIPKDPAEEDPPKRAVTPAKIKELIDNQRFIKKHDIAAQNLKDYVTKLQQLREQTSIDRATRFSAKASNLAQEATPQKLEKVESIEPVKKVVRILQPGDLFTKKILPKDPSKAEDTASVASKGSVGIWQSGRNPDDIEEQLIQSISAKVSENIAKKLKLAEEERKDQISQFGKLMEHSKRELKKIRVKSGKTRVKTHATKTIKARKSPRYLLDDYKPSEKTDDIKKANFMKKLLDSYAVKVDTRKTAERSEMMSKLKIKEILSKKDIQEKKKKVFLTDMKLVPTKIGDGNKFQGNKSKTRHQENDEPSKAENKSCLVSEVVVEQQEKASADQLSNRPSFKSTEDNVTKRSYLLSDYSKPIDKKDEAMESATGLPRNKEQSVLRKSYQMSDTVIESKGKEDQVRLKSKSFVPSQRKRDMLAFKSLTALKEQVKETEKHLIVKAETSSQRRAQKKYAREDAESKKQVPADRPEIPRETGDSVRQHRYLLSGDTQDQPENIDSLANSEEYTKEDQTSSATRNKTIHNYLLENYIPKSKDVSESNDSDTLTKTVILEHPTYKCLLDNSYIDMSTKEEIGGLTSEGEPKNVRQNKLEISYPKVTNEMNSSNKEYTCLLSVERHGTDQNTTKGTEPKGSTATTKNEIEEYDQIEHDVENQHRRNLDRRNMYVPYTKNLSSEHFAGLHKNSASPDESVPSHEAHENQNATRTNEDLMDQNVQSFYDKRISKSSEGEDYGHEEKQARAQLQLVEQHQKRDVSAAETVERENASTQNESSRLQKPPANFSMNIRHPQIPRDPPPPPPKNDSNKKEKPKGKSDLILPPPKGQPSNTKLSEVMKERYIHRKEKESVKGKKVNVKIKALKFKFTKPIARKVSPTGNEVFLKQINEGKKATESKHAKNIDNTSVRKVEGEEIIEGPFLCRNAIERNVAVSENIKKSKTETSVRQEKYQLKPYTAPEEPAHRSQMKSSYTVEDDKMFRCTSYDKNMEIIKKNEDKRRRILGRRQVLEKEQPRVKETIPEVGIKQRERVKNEPGKAFEKDFDISEDKPRINIGDSKKEIKNNKVSNRIDIDIVKETIPEVGTKQHEQVNNKPGKVLEKDFDISEDKPRIDIGDSKKEIKNTKVSNRIDIDIVKETIPEVGITQHEQVKNKPGKVLDKDFDISEDKPRINIGDSKKEIKNTKVSNRIDIDVGEKIDKIRPEISGVMNKLPEIDYDKSGRTIKKKPPTIRSKTGKTIEKALLASHLEQKPVSNDNIEGANITVDEETLSRGHTEDSTETIKKNEELRRRIFGKRKVFKEEQEQLEAESEIVNKNKPEYGHPRQLEVGIAEQPPETDHDKSKNVTNKRDHTKKEAQSPTFSKKDKSPTKNRLEENLDEELNTKNLKSSYTVDDDIIFLSSSYQGDNVETIKKNQELRRRIFGRRKVFKEEQEELDEQSELGSKPSENTKDPPVFEKDPDPLTEPHRINIEKLRNEIQDISQKRKKANAEKSERLVQQEISEQAGPSKLPEVDVSKKIPEIKYEETKGTKETKDNSKKETKSPTMKSKESGRKGEPLAEESKTLLASNHDQKNIETIQNNEELRRTIFGKRKVFKGEQDQLEEESELGGKPSGKATYELIKVYEKDLEKRRINIENLKEEIKNINENRKNEESLTKFEKLRQKVISGQPAKLSKVDVNKTVPEMGYEKNRCMKEKIGNIKKETLSTIKVSTPTARTDKSLTEAQVLADLIESIIIKKIKSLDTVDNDKVQLSSSHRETNKKDNELKPTVGSKGKGFKEYQDKVEKELSEKNKVVPTEDFRRELDDSKETRIMNIESLRQEIEDKDINRQTAVAVEKFEKLRQKMIGNNEDHSRLLKDDDNKSVPKDCEQSGNAFEDNMTLAKQETPENKVLADKSKRSEFAKSRSSRDIKMINAENLRNEIAQKQYIREANGKHKEISATYVNNRVSKASSGVKQVVGDGNKKDSLKSGKEKIHLSKTVVKDVKPRSFSAPVKCRTGFRTPDMRIEDQNKHKNESFMEKGVIREARNHLADPSLYQKKEISPKSQRKEVKPRSYSVPIQKASEELTNERQYKYILDDAHVPEKAKKKADKLDTKDKKKNELAGPPLEIGVIRETRNHIGNMLETGLPKPNQKEKVISMDLGVIRESRNNIGDINKTDLSKPQKVKVTSSKTGRQEAKPRSYSAPVQKRSEVRNTDMNSKKQYKYMLDDVPEKASKKADKLDAKDKKKQELSGLSVEIKVLKEAIKDVDDVDKRVQSKLQEKKVTSSNSARTEVKSRSSSAPVQKSTEAKSQDVKSKGQNKFLLDYKPDKGNNIDELDTNEKKSRKSSILLKEDTKPAASVPKLDKNLINVEKTSSKIDQKQKTSPRATSPPHAALKRPHTATAPFRPPSPTKHSTPKSSDNEPKASKTATIQLERTKQPDKLTPADSKYLSDRAKRNRRSSSLQSQPKKDDDWRSQSPMPRARSEVSYYDQYKKRVQSLSPAPRAKKVEGTSSEKDKSQETQAYDNILEEKECDDCFSSKGKPAKDAKSETKEGTKKASGGGKGSAGKPSKKKSNLVLHLILPKIETNKEDAPIKLTSTPSVPTQGGTEKKKADSSVPSKALSSAFVLQEKPSATSVTPTKKMSCRLDDFVCADSFVKAKEEAKEPEKFKDPQAEFKQLLDDPYSKILSSKYLLRPTQQYAKSCRLDEFESGLSDFLAPQPQQGLKNTKTEVLTSETESKKSDTKIQHSNKQDITMMHSEEFKGTIVDQKQQEPKPQAPLKVTATLPKPKQDITMMDTEEFKGIFVDQKQQESKPQALLKATATLPKPKPQEEDSSKEKQAPEKLKPGKPSKKCIITLSRSPYMPITNIEKTKITYRVVRRRTYKSRFSNTKSRVHKPKKEISNSIIAKKTKTGQTSREKMGIDLKKYHEIYLKAIMERYRIDEIRLKEDECCVPKIDIEFLKRKIRKEKLRRARERKVRRFFEGPESGNPAFKSRPEEFSKTYMKDFHNDIKIYRESRLNQAETSKSCGVDLNKTNLKDSYNNFDRHLEVRSDENIAGASNSRKDDNAENVAERNQINIKENCTNFTHNTIRITDETSKAENKSSVVNNVQLVKPESKNDKIQLSQNKAVTTNMIKDPLCSKYLLENQIKTNPVQSYGFQLADPPAMLTSTTWHETEFKKSTSKYLLETQVDSNKKASKVSDILIPHVSKEPSKPKENNLDKRTYTTNVQFSEHILNESTNETADTVKSDLNYFRTLKTLPFESAKNEPKDILKTVQLIQKYVQRNSLKPDHLTTEAAPNQYKYLLESQASHYDNPNQQGSLELQTNDTLEEAAPKQYNYLLEKQASNENPNQQGSLELQTNDTIKEKLEYKYLLQRQPASYDEKTLEENPASYKYLLQNQSSTSQASLEFGVSNTILGEVPSSTKYLLQDKDEYLQQNQASLYKNLNTDQQVPLALKAWSMLGETPLSSEYPCREKLQENQVESFGNSFRKEKVSLDSEARKDILGGDPSSFKLVPENTLKTQSNCHEQSNLKVSLKSVASEFLLGEIPSSSKYTLHENLEYKYLLQNQACFNEPSDMNEKAPHQYKMQYKCLLQNQEGFHEDSGMAEFEASTNILEEIPATSKNLLQEMRQYKHLLKNQANLYENVCDQAAPKKCSYRLSDKVVPVQDTDWKSILDKSHSQNQHPYPGKYKSLLKENSNSNQGSDDRKSTTADTYILEKHFLSPRQDNLETSKYLLSQVDSDEVVACKLVGVRKIDENLGDPTKNTANKDKGCVEKSRQSHSILEIYASSKTKETTHETSMEADYIKTKKIDLKGAENPTFYQIVDLEMLNNTSSHLIRQIPSKNLKRKTIDRYVKKGNQAEEIDIRRRQYLLDNKRTNPSLPRISENKPLNTASLRHEHLVNNQGTIGKNLRNCQSLIDRSKKAVQDKGREIIRLFKNEITDHPKEIKKTVSENLEERFLSTTLSAGDQSTGKSFDKMIKNETLTPKPQFLNDERADRPGLVQLFEKENSASKSKYLLDNQLLLENLQQRTFVTHTSDKDLDKIKKSPVEPKKDKKRKNKKDVKIIPAEALEDDLQKYILDKNMSTMFVDQPSTGEPSVKAKVEKIYEKEEPMKKFNKKLFQRVSSDQSKKRKLDILDLGKVSSEAMNTPFSEVMSKKNEPSKKVSSEFEVAKQKKEKKKETSKSQNIVVEKSLPLFKKQSKNEVTRKELSAFDTKLRVPPKSISKSLMSQSIETTTLGLVPSEKVMCVGKEDFKNSVLDKYKHLKITYVSVNRPSSKKNEDGFSTVPPFKKEDIVSERPLPEVIAQRYELLKKLHDEFNQLNGEKNGNFERVSKRFDNIVKKEKLTVADLGKTDEDLEMKTCKVNLPKKTKECDSFKEEQNKNERETKTNMFDIVKQKVAKAESKLKQPNIKRANKVNLKISDLNRKNKDARTRSHGQPKKDDKNKKTGDYFALKEEHTDNKPRTGRSANMVDISKENVTKLEVKPKQSYLKQKRKTCILHVEKKKVFPGVNKHNLEKQIRAKIEKLDKKEIELEKEICKNNIKVKPDDHSTCITEILIKRITEADVLKEDDQKTNRGQKK</sequence>
<feature type="compositionally biased region" description="Basic and acidic residues" evidence="2">
    <location>
        <begin position="2026"/>
        <end position="2035"/>
    </location>
</feature>
<feature type="compositionally biased region" description="Basic and acidic residues" evidence="2">
    <location>
        <begin position="439"/>
        <end position="463"/>
    </location>
</feature>
<feature type="compositionally biased region" description="Basic and acidic residues" evidence="2">
    <location>
        <begin position="1875"/>
        <end position="1914"/>
    </location>
</feature>
<feature type="compositionally biased region" description="Basic and acidic residues" evidence="2">
    <location>
        <begin position="2049"/>
        <end position="2101"/>
    </location>
</feature>
<feature type="compositionally biased region" description="Basic and acidic residues" evidence="2">
    <location>
        <begin position="3025"/>
        <end position="3038"/>
    </location>
</feature>
<feature type="region of interest" description="Disordered" evidence="2">
    <location>
        <begin position="4675"/>
        <end position="4708"/>
    </location>
</feature>
<feature type="region of interest" description="Disordered" evidence="2">
    <location>
        <begin position="2289"/>
        <end position="2314"/>
    </location>
</feature>
<feature type="region of interest" description="Disordered" evidence="2">
    <location>
        <begin position="67"/>
        <end position="91"/>
    </location>
</feature>
<keyword evidence="4" id="KW-1185">Reference proteome</keyword>
<feature type="compositionally biased region" description="Basic and acidic residues" evidence="2">
    <location>
        <begin position="2842"/>
        <end position="2851"/>
    </location>
</feature>
<feature type="region of interest" description="Disordered" evidence="2">
    <location>
        <begin position="4560"/>
        <end position="4584"/>
    </location>
</feature>
<evidence type="ECO:0000256" key="2">
    <source>
        <dbReference type="SAM" id="MobiDB-lite"/>
    </source>
</evidence>
<feature type="coiled-coil region" evidence="1">
    <location>
        <begin position="2159"/>
        <end position="2193"/>
    </location>
</feature>
<feature type="compositionally biased region" description="Basic and acidic residues" evidence="2">
    <location>
        <begin position="4947"/>
        <end position="4987"/>
    </location>
</feature>
<feature type="compositionally biased region" description="Basic and acidic residues" evidence="2">
    <location>
        <begin position="3256"/>
        <end position="3265"/>
    </location>
</feature>
<evidence type="ECO:0000313" key="3">
    <source>
        <dbReference type="EMBL" id="VEN59383.1"/>
    </source>
</evidence>
<feature type="compositionally biased region" description="Basic and acidic residues" evidence="2">
    <location>
        <begin position="1851"/>
        <end position="1864"/>
    </location>
</feature>
<organism evidence="3 4">
    <name type="scientific">Callosobruchus maculatus</name>
    <name type="common">Southern cowpea weevil</name>
    <name type="synonym">Pulse bruchid</name>
    <dbReference type="NCBI Taxonomy" id="64391"/>
    <lineage>
        <taxon>Eukaryota</taxon>
        <taxon>Metazoa</taxon>
        <taxon>Ecdysozoa</taxon>
        <taxon>Arthropoda</taxon>
        <taxon>Hexapoda</taxon>
        <taxon>Insecta</taxon>
        <taxon>Pterygota</taxon>
        <taxon>Neoptera</taxon>
        <taxon>Endopterygota</taxon>
        <taxon>Coleoptera</taxon>
        <taxon>Polyphaga</taxon>
        <taxon>Cucujiformia</taxon>
        <taxon>Chrysomeloidea</taxon>
        <taxon>Chrysomelidae</taxon>
        <taxon>Bruchinae</taxon>
        <taxon>Bruchini</taxon>
        <taxon>Callosobruchus</taxon>
    </lineage>
</organism>
<protein>
    <submittedName>
        <fullName evidence="3">Uncharacterized protein</fullName>
    </submittedName>
</protein>
<evidence type="ECO:0000313" key="4">
    <source>
        <dbReference type="Proteomes" id="UP000410492"/>
    </source>
</evidence>
<feature type="region of interest" description="Disordered" evidence="2">
    <location>
        <begin position="4196"/>
        <end position="4232"/>
    </location>
</feature>
<feature type="region of interest" description="Disordered" evidence="2">
    <location>
        <begin position="1835"/>
        <end position="1925"/>
    </location>
</feature>
<feature type="compositionally biased region" description="Polar residues" evidence="2">
    <location>
        <begin position="3239"/>
        <end position="3255"/>
    </location>
</feature>
<feature type="compositionally biased region" description="Basic and acidic residues" evidence="2">
    <location>
        <begin position="72"/>
        <end position="83"/>
    </location>
</feature>
<feature type="region of interest" description="Disordered" evidence="2">
    <location>
        <begin position="2787"/>
        <end position="3094"/>
    </location>
</feature>
<feature type="region of interest" description="Disordered" evidence="2">
    <location>
        <begin position="3234"/>
        <end position="3273"/>
    </location>
</feature>
<reference evidence="3 4" key="1">
    <citation type="submission" date="2019-01" db="EMBL/GenBank/DDBJ databases">
        <authorList>
            <person name="Sayadi A."/>
        </authorList>
    </citation>
    <scope>NUCLEOTIDE SEQUENCE [LARGE SCALE GENOMIC DNA]</scope>
</reference>
<feature type="region of interest" description="Disordered" evidence="2">
    <location>
        <begin position="3107"/>
        <end position="3143"/>
    </location>
</feature>
<feature type="compositionally biased region" description="Basic and acidic residues" evidence="2">
    <location>
        <begin position="2387"/>
        <end position="2407"/>
    </location>
</feature>
<feature type="compositionally biased region" description="Basic and acidic residues" evidence="2">
    <location>
        <begin position="2744"/>
        <end position="2768"/>
    </location>
</feature>
<feature type="compositionally biased region" description="Basic and acidic residues" evidence="2">
    <location>
        <begin position="3062"/>
        <end position="3075"/>
    </location>
</feature>
<feature type="non-terminal residue" evidence="3">
    <location>
        <position position="1"/>
    </location>
</feature>
<dbReference type="EMBL" id="CAACVG010012003">
    <property type="protein sequence ID" value="VEN59383.1"/>
    <property type="molecule type" value="Genomic_DNA"/>
</dbReference>
<evidence type="ECO:0000256" key="1">
    <source>
        <dbReference type="SAM" id="Coils"/>
    </source>
</evidence>
<gene>
    <name evidence="3" type="ORF">CALMAC_LOCUS17409</name>
</gene>
<feature type="region of interest" description="Disordered" evidence="2">
    <location>
        <begin position="2387"/>
        <end position="2445"/>
    </location>
</feature>
<feature type="region of interest" description="Disordered" evidence="2">
    <location>
        <begin position="2690"/>
        <end position="2770"/>
    </location>
</feature>
<dbReference type="OrthoDB" id="6774072at2759"/>
<feature type="region of interest" description="Disordered" evidence="2">
    <location>
        <begin position="990"/>
        <end position="1029"/>
    </location>
</feature>
<feature type="region of interest" description="Disordered" evidence="2">
    <location>
        <begin position="439"/>
        <end position="487"/>
    </location>
</feature>
<feature type="region of interest" description="Disordered" evidence="2">
    <location>
        <begin position="874"/>
        <end position="936"/>
    </location>
</feature>
<feature type="region of interest" description="Disordered" evidence="2">
    <location>
        <begin position="1790"/>
        <end position="1822"/>
    </location>
</feature>
<feature type="compositionally biased region" description="Basic and acidic residues" evidence="2">
    <location>
        <begin position="2825"/>
        <end position="2834"/>
    </location>
</feature>
<dbReference type="Proteomes" id="UP000410492">
    <property type="component" value="Unassembled WGS sequence"/>
</dbReference>
<feature type="region of interest" description="Disordered" evidence="2">
    <location>
        <begin position="3342"/>
        <end position="3370"/>
    </location>
</feature>
<feature type="compositionally biased region" description="Basic and acidic residues" evidence="2">
    <location>
        <begin position="2423"/>
        <end position="2445"/>
    </location>
</feature>
<feature type="compositionally biased region" description="Basic and acidic residues" evidence="2">
    <location>
        <begin position="1002"/>
        <end position="1029"/>
    </location>
</feature>
<feature type="compositionally biased region" description="Basic and acidic residues" evidence="2">
    <location>
        <begin position="3348"/>
        <end position="3365"/>
    </location>
</feature>
<feature type="compositionally biased region" description="Basic and acidic residues" evidence="2">
    <location>
        <begin position="2289"/>
        <end position="2304"/>
    </location>
</feature>